<organism evidence="1">
    <name type="scientific">Anguilla anguilla</name>
    <name type="common">European freshwater eel</name>
    <name type="synonym">Muraena anguilla</name>
    <dbReference type="NCBI Taxonomy" id="7936"/>
    <lineage>
        <taxon>Eukaryota</taxon>
        <taxon>Metazoa</taxon>
        <taxon>Chordata</taxon>
        <taxon>Craniata</taxon>
        <taxon>Vertebrata</taxon>
        <taxon>Euteleostomi</taxon>
        <taxon>Actinopterygii</taxon>
        <taxon>Neopterygii</taxon>
        <taxon>Teleostei</taxon>
        <taxon>Anguilliformes</taxon>
        <taxon>Anguillidae</taxon>
        <taxon>Anguilla</taxon>
    </lineage>
</organism>
<sequence>MAIPPVGRADRSRRTTVPVFMLGQRLSAATEIPPEKYLVNTSLLISCLRRVWHQDWNNLLIICFRKVFRLFQQ</sequence>
<reference evidence="1" key="1">
    <citation type="submission" date="2014-11" db="EMBL/GenBank/DDBJ databases">
        <authorList>
            <person name="Amaro Gonzalez C."/>
        </authorList>
    </citation>
    <scope>NUCLEOTIDE SEQUENCE</scope>
</reference>
<evidence type="ECO:0000313" key="1">
    <source>
        <dbReference type="EMBL" id="JAH34967.1"/>
    </source>
</evidence>
<proteinExistence type="predicted"/>
<reference evidence="1" key="2">
    <citation type="journal article" date="2015" name="Fish Shellfish Immunol.">
        <title>Early steps in the European eel (Anguilla anguilla)-Vibrio vulnificus interaction in the gills: Role of the RtxA13 toxin.</title>
        <authorList>
            <person name="Callol A."/>
            <person name="Pajuelo D."/>
            <person name="Ebbesson L."/>
            <person name="Teles M."/>
            <person name="MacKenzie S."/>
            <person name="Amaro C."/>
        </authorList>
    </citation>
    <scope>NUCLEOTIDE SEQUENCE</scope>
</reference>
<dbReference type="EMBL" id="GBXM01073610">
    <property type="protein sequence ID" value="JAH34967.1"/>
    <property type="molecule type" value="Transcribed_RNA"/>
</dbReference>
<protein>
    <submittedName>
        <fullName evidence="1">Uncharacterized protein</fullName>
    </submittedName>
</protein>
<name>A0A0E9S196_ANGAN</name>
<dbReference type="AlphaFoldDB" id="A0A0E9S196"/>
<accession>A0A0E9S196</accession>